<comment type="caution">
    <text evidence="1">The sequence shown here is derived from an EMBL/GenBank/DDBJ whole genome shotgun (WGS) entry which is preliminary data.</text>
</comment>
<dbReference type="Gene3D" id="2.130.10.10">
    <property type="entry name" value="YVTN repeat-like/Quinoprotein amine dehydrogenase"/>
    <property type="match status" value="1"/>
</dbReference>
<accession>A0ABW9HM94</accession>
<gene>
    <name evidence="1" type="ORF">ACKI18_10735</name>
</gene>
<evidence type="ECO:0000313" key="2">
    <source>
        <dbReference type="Proteomes" id="UP001631957"/>
    </source>
</evidence>
<protein>
    <submittedName>
        <fullName evidence="1">Uncharacterized protein</fullName>
    </submittedName>
</protein>
<reference evidence="1 2" key="1">
    <citation type="submission" date="2024-12" db="EMBL/GenBank/DDBJ databases">
        <title>Forecasting of Potato common scab and diversities of Pathogenic streptomyces spp. in china.</title>
        <authorList>
            <person name="Handique U."/>
            <person name="Wu J."/>
        </authorList>
    </citation>
    <scope>NUCLEOTIDE SEQUENCE [LARGE SCALE GENOMIC DNA]</scope>
    <source>
        <strain evidence="1 2">ZRIMU1530</strain>
    </source>
</reference>
<dbReference type="Proteomes" id="UP001631957">
    <property type="component" value="Unassembled WGS sequence"/>
</dbReference>
<dbReference type="InterPro" id="IPR015943">
    <property type="entry name" value="WD40/YVTN_repeat-like_dom_sf"/>
</dbReference>
<keyword evidence="2" id="KW-1185">Reference proteome</keyword>
<dbReference type="SUPFAM" id="SSF63829">
    <property type="entry name" value="Calcium-dependent phosphotriesterase"/>
    <property type="match status" value="1"/>
</dbReference>
<proteinExistence type="predicted"/>
<evidence type="ECO:0000313" key="1">
    <source>
        <dbReference type="EMBL" id="MFM9609190.1"/>
    </source>
</evidence>
<dbReference type="RefSeq" id="WP_109360973.1">
    <property type="nucleotide sequence ID" value="NZ_JBJVNI010000005.1"/>
</dbReference>
<dbReference type="EMBL" id="JBJVNI010000005">
    <property type="protein sequence ID" value="MFM9609190.1"/>
    <property type="molecule type" value="Genomic_DNA"/>
</dbReference>
<sequence length="293" mass="30907">MIDSAAWPPLPEAGDWADRATAVLDELGYQVTLRSPRSRGSSSATSTPGSGTVIACLGLHEGRPVVVLGPRHVHTDKNGERHHPIVAIRDVFTGEERFPSWTQFEGVTALAVTLMDGHAVLVADDGSGAMTVRDLRGGGRRYELLRVGVARGQVGDLGIARADGRVLVLAACDDGALRVADLSPSDPSPADPSPGHRIGVESIALPRVDGHPVVLSGGHLGDLYRRDARTGSRTAWMRHGTLRITDIAVTTIDRHPVAVTGSPQDGVRLHDLASGQPLADYRSPGDDQEHGAG</sequence>
<organism evidence="1 2">
    <name type="scientific">Streptomyces niveiscabiei</name>
    <dbReference type="NCBI Taxonomy" id="164115"/>
    <lineage>
        <taxon>Bacteria</taxon>
        <taxon>Bacillati</taxon>
        <taxon>Actinomycetota</taxon>
        <taxon>Actinomycetes</taxon>
        <taxon>Kitasatosporales</taxon>
        <taxon>Streptomycetaceae</taxon>
        <taxon>Streptomyces</taxon>
    </lineage>
</organism>
<name>A0ABW9HM94_9ACTN</name>